<accession>A0A8H6J6F3</accession>
<dbReference type="Proteomes" id="UP000652219">
    <property type="component" value="Unassembled WGS sequence"/>
</dbReference>
<keyword evidence="3" id="KW-1185">Reference proteome</keyword>
<evidence type="ECO:0000256" key="1">
    <source>
        <dbReference type="SAM" id="MobiDB-lite"/>
    </source>
</evidence>
<evidence type="ECO:0000313" key="3">
    <source>
        <dbReference type="Proteomes" id="UP000652219"/>
    </source>
</evidence>
<organism evidence="2 3">
    <name type="scientific">Colletotrichum sojae</name>
    <dbReference type="NCBI Taxonomy" id="2175907"/>
    <lineage>
        <taxon>Eukaryota</taxon>
        <taxon>Fungi</taxon>
        <taxon>Dikarya</taxon>
        <taxon>Ascomycota</taxon>
        <taxon>Pezizomycotina</taxon>
        <taxon>Sordariomycetes</taxon>
        <taxon>Hypocreomycetidae</taxon>
        <taxon>Glomerellales</taxon>
        <taxon>Glomerellaceae</taxon>
        <taxon>Colletotrichum</taxon>
        <taxon>Colletotrichum orchidearum species complex</taxon>
    </lineage>
</organism>
<protein>
    <submittedName>
        <fullName evidence="2">Uncharacterized protein</fullName>
    </submittedName>
</protein>
<dbReference type="AlphaFoldDB" id="A0A8H6J6F3"/>
<gene>
    <name evidence="2" type="ORF">CSOJ01_08210</name>
</gene>
<evidence type="ECO:0000313" key="2">
    <source>
        <dbReference type="EMBL" id="KAF6807404.1"/>
    </source>
</evidence>
<name>A0A8H6J6F3_9PEZI</name>
<sequence length="243" mass="26662">MQGASRNAAQRERWTTENVAALRRRLRLRLPPAGWPDHSVANIKSPSARPQRRPAFTKGLRSLPPQREPTPAQHHVNCSSPALNICSPSRDTPYPVPVPCGSHGLLAFASSDDMHKAFASPTSPHPAAPAIAGPSSLRQECFTPAIIPDAARRSRPFRVPVSLSNQRPGAREMDWESKTACSERCSPPPSHDRPTCPQRRVMDFSPRPLAECRMSPVNPESVDDPWDRPDPGYGKDTSPLARG</sequence>
<feature type="region of interest" description="Disordered" evidence="1">
    <location>
        <begin position="31"/>
        <end position="76"/>
    </location>
</feature>
<reference evidence="2 3" key="1">
    <citation type="journal article" date="2020" name="Phytopathology">
        <title>Genome Sequence Resources of Colletotrichum truncatum, C. plurivorum, C. musicola, and C. sojae: Four Species Pathogenic to Soybean (Glycine max).</title>
        <authorList>
            <person name="Rogerio F."/>
            <person name="Boufleur T.R."/>
            <person name="Ciampi-Guillardi M."/>
            <person name="Sukno S.A."/>
            <person name="Thon M.R."/>
            <person name="Massola Junior N.S."/>
            <person name="Baroncelli R."/>
        </authorList>
    </citation>
    <scope>NUCLEOTIDE SEQUENCE [LARGE SCALE GENOMIC DNA]</scope>
    <source>
        <strain evidence="2 3">LFN0009</strain>
    </source>
</reference>
<dbReference type="EMBL" id="WIGN01000138">
    <property type="protein sequence ID" value="KAF6807404.1"/>
    <property type="molecule type" value="Genomic_DNA"/>
</dbReference>
<feature type="region of interest" description="Disordered" evidence="1">
    <location>
        <begin position="158"/>
        <end position="243"/>
    </location>
</feature>
<proteinExistence type="predicted"/>
<comment type="caution">
    <text evidence="2">The sequence shown here is derived from an EMBL/GenBank/DDBJ whole genome shotgun (WGS) entry which is preliminary data.</text>
</comment>